<evidence type="ECO:0000256" key="7">
    <source>
        <dbReference type="SAM" id="Phobius"/>
    </source>
</evidence>
<keyword evidence="6 7" id="KW-0472">Membrane</keyword>
<dbReference type="PANTHER" id="PTHR42709">
    <property type="entry name" value="ALKALINE PHOSPHATASE LIKE PROTEIN"/>
    <property type="match status" value="1"/>
</dbReference>
<evidence type="ECO:0000256" key="6">
    <source>
        <dbReference type="ARBA" id="ARBA00023136"/>
    </source>
</evidence>
<reference evidence="10 12" key="3">
    <citation type="submission" date="2020-04" db="EMBL/GenBank/DDBJ databases">
        <authorList>
            <person name="Hogendoorn C."/>
        </authorList>
    </citation>
    <scope>NUCLEOTIDE SEQUENCE [LARGE SCALE GENOMIC DNA]</scope>
    <source>
        <strain evidence="10">COOX1</strain>
    </source>
</reference>
<proteinExistence type="inferred from homology"/>
<dbReference type="Proteomes" id="UP000502196">
    <property type="component" value="Chromosome"/>
</dbReference>
<feature type="transmembrane region" description="Helical" evidence="7">
    <location>
        <begin position="52"/>
        <end position="74"/>
    </location>
</feature>
<evidence type="ECO:0000256" key="4">
    <source>
        <dbReference type="ARBA" id="ARBA00022692"/>
    </source>
</evidence>
<dbReference type="EMBL" id="LR792683">
    <property type="protein sequence ID" value="CAB3390084.1"/>
    <property type="molecule type" value="Genomic_DNA"/>
</dbReference>
<feature type="transmembrane region" description="Helical" evidence="7">
    <location>
        <begin position="107"/>
        <end position="127"/>
    </location>
</feature>
<accession>A0A2K8N4C5</accession>
<feature type="transmembrane region" description="Helical" evidence="7">
    <location>
        <begin position="139"/>
        <end position="159"/>
    </location>
</feature>
<comment type="subcellular location">
    <subcellularLocation>
        <location evidence="1">Cell membrane</location>
        <topology evidence="1">Multi-pass membrane protein</topology>
    </subcellularLocation>
</comment>
<feature type="transmembrane region" description="Helical" evidence="7">
    <location>
        <begin position="20"/>
        <end position="45"/>
    </location>
</feature>
<sequence length="197" mass="21875">MGDWWNGAVEQLIQYGPFGLFAAMIIEGLGIPFPGDAVLAFYGFLASRGHMVLWHLSLAGTLGCLGGSLMAFAAGRKLGPSAQKWLTFFRVVPDDAWPWAHRVVHRYGPLMLVFGRFLPGFRALGSYIAGMSGIPTGSYLWWSTLGFAAWAGTWILLGFQLGQRWEEVLRAVQSHIIWIFVAGAALALLWRQVYKKR</sequence>
<dbReference type="KEGG" id="kyr:CVV65_01135"/>
<reference evidence="9" key="2">
    <citation type="journal article" date="2018" name="Genome Announc.">
        <title>Complete Genome Sequence of Kyrpidia sp. Strain EA-1, a Thermophilic Knallgas Bacterium, Isolated from the Azores.</title>
        <authorList>
            <person name="Reiner J.E."/>
            <person name="Lapp C.J."/>
            <person name="Bunk B."/>
            <person name="Sproer C."/>
            <person name="Overmann J."/>
            <person name="Gescher J."/>
        </authorList>
    </citation>
    <scope>NUCLEOTIDE SEQUENCE</scope>
    <source>
        <strain evidence="9">EA-1</strain>
    </source>
</reference>
<evidence type="ECO:0000313" key="9">
    <source>
        <dbReference type="EMBL" id="ATY83757.1"/>
    </source>
</evidence>
<evidence type="ECO:0000256" key="1">
    <source>
        <dbReference type="ARBA" id="ARBA00004651"/>
    </source>
</evidence>
<evidence type="ECO:0000256" key="2">
    <source>
        <dbReference type="ARBA" id="ARBA00010792"/>
    </source>
</evidence>
<name>A0A2K8N4C5_9BACL</name>
<evidence type="ECO:0000259" key="8">
    <source>
        <dbReference type="Pfam" id="PF09335"/>
    </source>
</evidence>
<evidence type="ECO:0000313" key="10">
    <source>
        <dbReference type="EMBL" id="CAB3390084.1"/>
    </source>
</evidence>
<protein>
    <recommendedName>
        <fullName evidence="8">VTT domain-containing protein</fullName>
    </recommendedName>
</protein>
<keyword evidence="3" id="KW-1003">Cell membrane</keyword>
<dbReference type="Pfam" id="PF09335">
    <property type="entry name" value="VTT_dom"/>
    <property type="match status" value="1"/>
</dbReference>
<dbReference type="EMBL" id="CP024955">
    <property type="protein sequence ID" value="ATY83757.1"/>
    <property type="molecule type" value="Genomic_DNA"/>
</dbReference>
<dbReference type="PANTHER" id="PTHR42709:SF6">
    <property type="entry name" value="UNDECAPRENYL PHOSPHATE TRANSPORTER A"/>
    <property type="match status" value="1"/>
</dbReference>
<dbReference type="GO" id="GO:0005886">
    <property type="term" value="C:plasma membrane"/>
    <property type="evidence" value="ECO:0007669"/>
    <property type="project" value="UniProtKB-SubCell"/>
</dbReference>
<reference evidence="11" key="1">
    <citation type="submission" date="2017-11" db="EMBL/GenBank/DDBJ databases">
        <title>Complete Genome Sequence of Kyrpidia sp. Strain EA-1, a thermophilic, hydrogen-oxidizing Bacterium, isolated from the Azores.</title>
        <authorList>
            <person name="Reiner J.E."/>
            <person name="Lapp C.J."/>
            <person name="Bunk B."/>
            <person name="Gescher J."/>
        </authorList>
    </citation>
    <scope>NUCLEOTIDE SEQUENCE [LARGE SCALE GENOMIC DNA]</scope>
    <source>
        <strain evidence="11">EA-1</strain>
    </source>
</reference>
<dbReference type="Proteomes" id="UP000231932">
    <property type="component" value="Chromosome"/>
</dbReference>
<gene>
    <name evidence="10" type="ORF">COOX1_0231</name>
    <name evidence="9" type="ORF">CVV65_01135</name>
</gene>
<dbReference type="InterPro" id="IPR051311">
    <property type="entry name" value="DedA_domain"/>
</dbReference>
<dbReference type="AlphaFoldDB" id="A0A2K8N4C5"/>
<dbReference type="InterPro" id="IPR032816">
    <property type="entry name" value="VTT_dom"/>
</dbReference>
<evidence type="ECO:0000313" key="12">
    <source>
        <dbReference type="Proteomes" id="UP000502196"/>
    </source>
</evidence>
<dbReference type="RefSeq" id="WP_100666597.1">
    <property type="nucleotide sequence ID" value="NZ_CP024955.1"/>
</dbReference>
<feature type="domain" description="VTT" evidence="8">
    <location>
        <begin position="33"/>
        <end position="158"/>
    </location>
</feature>
<dbReference type="OrthoDB" id="9782291at2"/>
<keyword evidence="5 7" id="KW-1133">Transmembrane helix</keyword>
<organism evidence="9 11">
    <name type="scientific">Kyrpidia spormannii</name>
    <dbReference type="NCBI Taxonomy" id="2055160"/>
    <lineage>
        <taxon>Bacteria</taxon>
        <taxon>Bacillati</taxon>
        <taxon>Bacillota</taxon>
        <taxon>Bacilli</taxon>
        <taxon>Bacillales</taxon>
        <taxon>Alicyclobacillaceae</taxon>
        <taxon>Kyrpidia</taxon>
    </lineage>
</organism>
<evidence type="ECO:0000313" key="11">
    <source>
        <dbReference type="Proteomes" id="UP000231932"/>
    </source>
</evidence>
<comment type="similarity">
    <text evidence="2">Belongs to the DedA family.</text>
</comment>
<evidence type="ECO:0000256" key="3">
    <source>
        <dbReference type="ARBA" id="ARBA00022475"/>
    </source>
</evidence>
<feature type="transmembrane region" description="Helical" evidence="7">
    <location>
        <begin position="171"/>
        <end position="190"/>
    </location>
</feature>
<evidence type="ECO:0000256" key="5">
    <source>
        <dbReference type="ARBA" id="ARBA00022989"/>
    </source>
</evidence>
<keyword evidence="4 7" id="KW-0812">Transmembrane</keyword>
<keyword evidence="11" id="KW-1185">Reference proteome</keyword>